<evidence type="ECO:0000313" key="3">
    <source>
        <dbReference type="Proteomes" id="UP001301216"/>
    </source>
</evidence>
<accession>A0ABT3QK55</accession>
<comment type="caution">
    <text evidence="2">The sequence shown here is derived from an EMBL/GenBank/DDBJ whole genome shotgun (WGS) entry which is preliminary data.</text>
</comment>
<proteinExistence type="predicted"/>
<organism evidence="2 3">
    <name type="scientific">Ochrobactrum chromiisoli</name>
    <dbReference type="NCBI Taxonomy" id="2993941"/>
    <lineage>
        <taxon>Bacteria</taxon>
        <taxon>Pseudomonadati</taxon>
        <taxon>Pseudomonadota</taxon>
        <taxon>Alphaproteobacteria</taxon>
        <taxon>Hyphomicrobiales</taxon>
        <taxon>Brucellaceae</taxon>
        <taxon>Brucella/Ochrobactrum group</taxon>
        <taxon>Ochrobactrum</taxon>
    </lineage>
</organism>
<dbReference type="Proteomes" id="UP001301216">
    <property type="component" value="Unassembled WGS sequence"/>
</dbReference>
<dbReference type="RefSeq" id="WP_265983198.1">
    <property type="nucleotide sequence ID" value="NZ_JAPHAV010000001.1"/>
</dbReference>
<protein>
    <submittedName>
        <fullName evidence="2">Uncharacterized protein</fullName>
    </submittedName>
</protein>
<gene>
    <name evidence="2" type="ORF">OPR82_04260</name>
</gene>
<name>A0ABT3QK55_9HYPH</name>
<feature type="compositionally biased region" description="Basic and acidic residues" evidence="1">
    <location>
        <begin position="31"/>
        <end position="46"/>
    </location>
</feature>
<dbReference type="EMBL" id="JAPHAV010000001">
    <property type="protein sequence ID" value="MCX2695992.1"/>
    <property type="molecule type" value="Genomic_DNA"/>
</dbReference>
<reference evidence="2 3" key="1">
    <citation type="submission" date="2022-11" db="EMBL/GenBank/DDBJ databases">
        <title>Brucella sp. YY2X, whole genome shotgun sequencing project.</title>
        <authorList>
            <person name="Yang Y."/>
        </authorList>
    </citation>
    <scope>NUCLEOTIDE SEQUENCE [LARGE SCALE GENOMIC DNA]</scope>
    <source>
        <strain evidence="2 3">YY2X</strain>
    </source>
</reference>
<feature type="region of interest" description="Disordered" evidence="1">
    <location>
        <begin position="28"/>
        <end position="54"/>
    </location>
</feature>
<evidence type="ECO:0000256" key="1">
    <source>
        <dbReference type="SAM" id="MobiDB-lite"/>
    </source>
</evidence>
<keyword evidence="3" id="KW-1185">Reference proteome</keyword>
<sequence length="54" mass="6074">MKLTFDGLVRALRFKQIALREEIATWGSGSRGDKEKLIGEHNEEQRGSIAESTL</sequence>
<evidence type="ECO:0000313" key="2">
    <source>
        <dbReference type="EMBL" id="MCX2695992.1"/>
    </source>
</evidence>